<sequence>MESWEERIARRRAELNARVEADEREEQERLAASAANDAVEHRTSGALRSTVFMLGLILITGTLIMLAITFSRLSGRDFSEAERTGQAEVASCEQRGPVSTKGFGRWQSCTASVFWDDGDNEYVYGTEMFTSADIGTPVRVGEVGRHRTEPVLARADAGERPWLRWIGYLVLIIAIPPGLLTTLLLSAMLRSRKR</sequence>
<dbReference type="RefSeq" id="WP_196414829.1">
    <property type="nucleotide sequence ID" value="NZ_JADQTO010000007.1"/>
</dbReference>
<dbReference type="Pfam" id="PF19873">
    <property type="entry name" value="DUF6346"/>
    <property type="match status" value="1"/>
</dbReference>
<organism evidence="2 3">
    <name type="scientific">Actinoplanes aureus</name>
    <dbReference type="NCBI Taxonomy" id="2792083"/>
    <lineage>
        <taxon>Bacteria</taxon>
        <taxon>Bacillati</taxon>
        <taxon>Actinomycetota</taxon>
        <taxon>Actinomycetes</taxon>
        <taxon>Micromonosporales</taxon>
        <taxon>Micromonosporaceae</taxon>
        <taxon>Actinoplanes</taxon>
    </lineage>
</organism>
<evidence type="ECO:0000313" key="2">
    <source>
        <dbReference type="EMBL" id="MBG0563018.1"/>
    </source>
</evidence>
<gene>
    <name evidence="2" type="ORF">I4J89_16305</name>
</gene>
<feature type="transmembrane region" description="Helical" evidence="1">
    <location>
        <begin position="165"/>
        <end position="189"/>
    </location>
</feature>
<reference evidence="2" key="1">
    <citation type="submission" date="2020-11" db="EMBL/GenBank/DDBJ databases">
        <title>Isolation and identification of active actinomycetes.</title>
        <authorList>
            <person name="Sun X."/>
        </authorList>
    </citation>
    <scope>NUCLEOTIDE SEQUENCE</scope>
    <source>
        <strain evidence="2">NEAU-A11</strain>
    </source>
</reference>
<dbReference type="AlphaFoldDB" id="A0A931C9J4"/>
<evidence type="ECO:0000313" key="3">
    <source>
        <dbReference type="Proteomes" id="UP000598146"/>
    </source>
</evidence>
<accession>A0A931C9J4</accession>
<name>A0A931C9J4_9ACTN</name>
<keyword evidence="1" id="KW-1133">Transmembrane helix</keyword>
<keyword evidence="1" id="KW-0812">Transmembrane</keyword>
<evidence type="ECO:0000256" key="1">
    <source>
        <dbReference type="SAM" id="Phobius"/>
    </source>
</evidence>
<proteinExistence type="predicted"/>
<comment type="caution">
    <text evidence="2">The sequence shown here is derived from an EMBL/GenBank/DDBJ whole genome shotgun (WGS) entry which is preliminary data.</text>
</comment>
<dbReference type="InterPro" id="IPR045927">
    <property type="entry name" value="DUF6346"/>
</dbReference>
<protein>
    <submittedName>
        <fullName evidence="2">Uncharacterized protein</fullName>
    </submittedName>
</protein>
<dbReference type="Proteomes" id="UP000598146">
    <property type="component" value="Unassembled WGS sequence"/>
</dbReference>
<dbReference type="EMBL" id="JADQTO010000007">
    <property type="protein sequence ID" value="MBG0563018.1"/>
    <property type="molecule type" value="Genomic_DNA"/>
</dbReference>
<keyword evidence="3" id="KW-1185">Reference proteome</keyword>
<feature type="transmembrane region" description="Helical" evidence="1">
    <location>
        <begin position="51"/>
        <end position="70"/>
    </location>
</feature>
<keyword evidence="1" id="KW-0472">Membrane</keyword>